<protein>
    <submittedName>
        <fullName evidence="1">Uncharacterized protein</fullName>
    </submittedName>
</protein>
<sequence>MRWVTYLSPSGGERRPGVVDDGCVFGYPGPQDVLGLLADGGDAMAEAHRRALAEPVEIIVEFETRLCAPLTPARPVTVRGTDSDPVPVGPGLVRGTDDGAVLPAGAPGLVADVGAVAFRFDTGETAGYTLACLWRAPGGEPTTLTLGPALVTAEEFDDGAGFVVTASVEDLTVAEAVLDRAWAEAADGAPVGSLPARTRLLAAGEEFFVDGGPLGSFELRIGSGTGT</sequence>
<keyword evidence="2" id="KW-1185">Reference proteome</keyword>
<name>A0A399G4H2_9ACTN</name>
<dbReference type="RefSeq" id="WP_068692626.1">
    <property type="nucleotide sequence ID" value="NZ_CP063196.1"/>
</dbReference>
<accession>A0A399G4H2</accession>
<dbReference type="KEGG" id="thao:NI17_002095"/>
<proteinExistence type="predicted"/>
<evidence type="ECO:0000313" key="2">
    <source>
        <dbReference type="Proteomes" id="UP000265719"/>
    </source>
</evidence>
<dbReference type="EMBL" id="CP063196">
    <property type="protein sequence ID" value="UOE20068.1"/>
    <property type="molecule type" value="Genomic_DNA"/>
</dbReference>
<reference evidence="1" key="1">
    <citation type="submission" date="2020-10" db="EMBL/GenBank/DDBJ databases">
        <title>De novo genome project of the cellulose decomposer Thermobifida halotolerans type strain.</title>
        <authorList>
            <person name="Nagy I."/>
            <person name="Horvath B."/>
            <person name="Kukolya J."/>
            <person name="Nagy I."/>
            <person name="Orsini M."/>
        </authorList>
    </citation>
    <scope>NUCLEOTIDE SEQUENCE</scope>
    <source>
        <strain evidence="1">DSM 44931</strain>
    </source>
</reference>
<dbReference type="Proteomes" id="UP000265719">
    <property type="component" value="Chromosome"/>
</dbReference>
<gene>
    <name evidence="1" type="ORF">NI17_002095</name>
</gene>
<dbReference type="AlphaFoldDB" id="A0A399G4H2"/>
<dbReference type="OrthoDB" id="2273115at2"/>
<organism evidence="1 2">
    <name type="scientific">Thermobifida halotolerans</name>
    <dbReference type="NCBI Taxonomy" id="483545"/>
    <lineage>
        <taxon>Bacteria</taxon>
        <taxon>Bacillati</taxon>
        <taxon>Actinomycetota</taxon>
        <taxon>Actinomycetes</taxon>
        <taxon>Streptosporangiales</taxon>
        <taxon>Nocardiopsidaceae</taxon>
        <taxon>Thermobifida</taxon>
    </lineage>
</organism>
<evidence type="ECO:0000313" key="1">
    <source>
        <dbReference type="EMBL" id="UOE20068.1"/>
    </source>
</evidence>